<proteinExistence type="predicted"/>
<dbReference type="Proteomes" id="UP000784294">
    <property type="component" value="Unassembled WGS sequence"/>
</dbReference>
<evidence type="ECO:0000313" key="2">
    <source>
        <dbReference type="Proteomes" id="UP000784294"/>
    </source>
</evidence>
<dbReference type="AlphaFoldDB" id="A0A448XK73"/>
<dbReference type="EMBL" id="CAAALY010258401">
    <property type="protein sequence ID" value="VEL38611.1"/>
    <property type="molecule type" value="Genomic_DNA"/>
</dbReference>
<accession>A0A448XK73</accession>
<keyword evidence="2" id="KW-1185">Reference proteome</keyword>
<name>A0A448XK73_9PLAT</name>
<gene>
    <name evidence="1" type="ORF">PXEA_LOCUS32051</name>
</gene>
<reference evidence="1" key="1">
    <citation type="submission" date="2018-11" db="EMBL/GenBank/DDBJ databases">
        <authorList>
            <consortium name="Pathogen Informatics"/>
        </authorList>
    </citation>
    <scope>NUCLEOTIDE SEQUENCE</scope>
</reference>
<comment type="caution">
    <text evidence="1">The sequence shown here is derived from an EMBL/GenBank/DDBJ whole genome shotgun (WGS) entry which is preliminary data.</text>
</comment>
<sequence>MSPNLVSRHFRQIPATLFCLRSPNCPCCHYRRPGMTACPDETPKSVWDAQRVCCLRREAKLDVLFKSSFADDYSSLQQPNLTDDVALIEHEDSPRLKSAFGYHGGLSVENLPAAAGLELGPSST</sequence>
<evidence type="ECO:0000313" key="1">
    <source>
        <dbReference type="EMBL" id="VEL38611.1"/>
    </source>
</evidence>
<protein>
    <submittedName>
        <fullName evidence="1">Uncharacterized protein</fullName>
    </submittedName>
</protein>
<organism evidence="1 2">
    <name type="scientific">Protopolystoma xenopodis</name>
    <dbReference type="NCBI Taxonomy" id="117903"/>
    <lineage>
        <taxon>Eukaryota</taxon>
        <taxon>Metazoa</taxon>
        <taxon>Spiralia</taxon>
        <taxon>Lophotrochozoa</taxon>
        <taxon>Platyhelminthes</taxon>
        <taxon>Monogenea</taxon>
        <taxon>Polyopisthocotylea</taxon>
        <taxon>Polystomatidea</taxon>
        <taxon>Polystomatidae</taxon>
        <taxon>Protopolystoma</taxon>
    </lineage>
</organism>